<reference evidence="2" key="1">
    <citation type="submission" date="2013-12" db="EMBL/GenBank/DDBJ databases">
        <authorList>
            <person name="Omoto C.K."/>
            <person name="Sibley D."/>
            <person name="Venepally P."/>
            <person name="Hadjithomas M."/>
            <person name="Karamycheva S."/>
            <person name="Brunk B."/>
            <person name="Roos D."/>
            <person name="Caler E."/>
            <person name="Lorenzi H."/>
        </authorList>
    </citation>
    <scope>NUCLEOTIDE SEQUENCE</scope>
</reference>
<dbReference type="VEuPathDB" id="CryptoDB:GNI_045720"/>
<keyword evidence="3" id="KW-1185">Reference proteome</keyword>
<protein>
    <submittedName>
        <fullName evidence="2">Uncharacterized protein</fullName>
    </submittedName>
</protein>
<gene>
    <name evidence="2" type="ORF">GNI_045720</name>
</gene>
<feature type="compositionally biased region" description="Polar residues" evidence="1">
    <location>
        <begin position="278"/>
        <end position="290"/>
    </location>
</feature>
<dbReference type="AlphaFoldDB" id="A0A023B9U6"/>
<dbReference type="Proteomes" id="UP000019763">
    <property type="component" value="Unassembled WGS sequence"/>
</dbReference>
<organism evidence="2 3">
    <name type="scientific">Gregarina niphandrodes</name>
    <name type="common">Septate eugregarine</name>
    <dbReference type="NCBI Taxonomy" id="110365"/>
    <lineage>
        <taxon>Eukaryota</taxon>
        <taxon>Sar</taxon>
        <taxon>Alveolata</taxon>
        <taxon>Apicomplexa</taxon>
        <taxon>Conoidasida</taxon>
        <taxon>Gregarinasina</taxon>
        <taxon>Eugregarinorida</taxon>
        <taxon>Gregarinidae</taxon>
        <taxon>Gregarina</taxon>
    </lineage>
</organism>
<evidence type="ECO:0000313" key="3">
    <source>
        <dbReference type="Proteomes" id="UP000019763"/>
    </source>
</evidence>
<name>A0A023B9U6_GRENI</name>
<comment type="caution">
    <text evidence="2">The sequence shown here is derived from an EMBL/GenBank/DDBJ whole genome shotgun (WGS) entry which is preliminary data.</text>
</comment>
<sequence>MHLAEYVPLKARVKVHLAPELDDAELEKAEVVGLGSWTPGWWKELSPIPPEVKWARQYWVPLDKDAEDVRNVAVYVPSRVGVTKLTSKLFRTSFDAYLALHETLSQESWRHLRTIGLEGFSSCDYHLLELGAIIAAYLPTPFGDVATPLREELYRVIELRKAGHWVTGCLLQHAAKVAEGGTDLQGAFVQRLVDFCINTLGYTPVAGAKPLCLRTVEVLRPECVDRPALSKMPVERRRELLMEQLAAVDRYTNEFEAIKINARQFQAMTKNPVAWTRTPDSQTPSPVSWTRTEEVPAKKQKPLPLDDSDRADVEAMVEQIFRDNQSSLASCLDQCLDQCLTQTTNSPEWISNALGSLDITETGEIADSDWTDVLGSLDITEIEAELAGGDQHITPHTSPLINENGDFLDEILASIEQNGERLCAP</sequence>
<evidence type="ECO:0000313" key="2">
    <source>
        <dbReference type="EMBL" id="EZG76062.1"/>
    </source>
</evidence>
<proteinExistence type="predicted"/>
<dbReference type="RefSeq" id="XP_011129596.1">
    <property type="nucleotide sequence ID" value="XM_011131294.1"/>
</dbReference>
<evidence type="ECO:0000256" key="1">
    <source>
        <dbReference type="SAM" id="MobiDB-lite"/>
    </source>
</evidence>
<dbReference type="EMBL" id="AFNH02000350">
    <property type="protein sequence ID" value="EZG76062.1"/>
    <property type="molecule type" value="Genomic_DNA"/>
</dbReference>
<dbReference type="GeneID" id="22911718"/>
<accession>A0A023B9U6</accession>
<feature type="region of interest" description="Disordered" evidence="1">
    <location>
        <begin position="275"/>
        <end position="307"/>
    </location>
</feature>